<dbReference type="Pfam" id="PF00903">
    <property type="entry name" value="Glyoxalase"/>
    <property type="match status" value="1"/>
</dbReference>
<evidence type="ECO:0000313" key="3">
    <source>
        <dbReference type="Proteomes" id="UP001500929"/>
    </source>
</evidence>
<gene>
    <name evidence="2" type="ORF">GCM10009851_19370</name>
</gene>
<accession>A0ABP5QFL0</accession>
<dbReference type="InterPro" id="IPR037523">
    <property type="entry name" value="VOC_core"/>
</dbReference>
<name>A0ABP5QFL0_9MICO</name>
<dbReference type="PROSITE" id="PS51819">
    <property type="entry name" value="VOC"/>
    <property type="match status" value="1"/>
</dbReference>
<dbReference type="Gene3D" id="3.10.180.10">
    <property type="entry name" value="2,3-Dihydroxybiphenyl 1,2-Dioxygenase, domain 1"/>
    <property type="match status" value="1"/>
</dbReference>
<evidence type="ECO:0000313" key="2">
    <source>
        <dbReference type="EMBL" id="GAA2234478.1"/>
    </source>
</evidence>
<proteinExistence type="predicted"/>
<organism evidence="2 3">
    <name type="scientific">Herbiconiux moechotypicola</name>
    <dbReference type="NCBI Taxonomy" id="637393"/>
    <lineage>
        <taxon>Bacteria</taxon>
        <taxon>Bacillati</taxon>
        <taxon>Actinomycetota</taxon>
        <taxon>Actinomycetes</taxon>
        <taxon>Micrococcales</taxon>
        <taxon>Microbacteriaceae</taxon>
        <taxon>Herbiconiux</taxon>
    </lineage>
</organism>
<dbReference type="InterPro" id="IPR029068">
    <property type="entry name" value="Glyas_Bleomycin-R_OHBP_Dase"/>
</dbReference>
<dbReference type="InterPro" id="IPR004360">
    <property type="entry name" value="Glyas_Fos-R_dOase_dom"/>
</dbReference>
<feature type="domain" description="VOC" evidence="1">
    <location>
        <begin position="4"/>
        <end position="137"/>
    </location>
</feature>
<dbReference type="SUPFAM" id="SSF54593">
    <property type="entry name" value="Glyoxalase/Bleomycin resistance protein/Dihydroxybiphenyl dioxygenase"/>
    <property type="match status" value="1"/>
</dbReference>
<comment type="caution">
    <text evidence="2">The sequence shown here is derived from an EMBL/GenBank/DDBJ whole genome shotgun (WGS) entry which is preliminary data.</text>
</comment>
<reference evidence="3" key="1">
    <citation type="journal article" date="2019" name="Int. J. Syst. Evol. Microbiol.">
        <title>The Global Catalogue of Microorganisms (GCM) 10K type strain sequencing project: providing services to taxonomists for standard genome sequencing and annotation.</title>
        <authorList>
            <consortium name="The Broad Institute Genomics Platform"/>
            <consortium name="The Broad Institute Genome Sequencing Center for Infectious Disease"/>
            <person name="Wu L."/>
            <person name="Ma J."/>
        </authorList>
    </citation>
    <scope>NUCLEOTIDE SEQUENCE [LARGE SCALE GENOMIC DNA]</scope>
    <source>
        <strain evidence="3">JCM 16117</strain>
    </source>
</reference>
<keyword evidence="3" id="KW-1185">Reference proteome</keyword>
<dbReference type="EMBL" id="BAAAQY010000005">
    <property type="protein sequence ID" value="GAA2234478.1"/>
    <property type="molecule type" value="Genomic_DNA"/>
</dbReference>
<dbReference type="PANTHER" id="PTHR36503:SF1">
    <property type="entry name" value="BLR2520 PROTEIN"/>
    <property type="match status" value="1"/>
</dbReference>
<protein>
    <submittedName>
        <fullName evidence="2">VOC family protein</fullName>
    </submittedName>
</protein>
<dbReference type="PANTHER" id="PTHR36503">
    <property type="entry name" value="BLR2520 PROTEIN"/>
    <property type="match status" value="1"/>
</dbReference>
<sequence length="154" mass="16302">MEQRVDFLTVSTADLDVVRTFYRDGLGWQPLLDVPGEIVFFQVGHGLVLGLFDAEAFARDLGDDATGVGSGPRASAARPAGFTLSHNVDSAEEVDEVVDRMRAAGGEVRKSPQAAAFGGYHAHVAGPDGVLWEVAHNPGWSVEADGTVRLGVVE</sequence>
<evidence type="ECO:0000259" key="1">
    <source>
        <dbReference type="PROSITE" id="PS51819"/>
    </source>
</evidence>
<dbReference type="RefSeq" id="WP_259479416.1">
    <property type="nucleotide sequence ID" value="NZ_BAAAQY010000005.1"/>
</dbReference>
<dbReference type="Proteomes" id="UP001500929">
    <property type="component" value="Unassembled WGS sequence"/>
</dbReference>